<dbReference type="Proteomes" id="UP000076798">
    <property type="component" value="Unassembled WGS sequence"/>
</dbReference>
<accession>A0A166GQQ0</accession>
<gene>
    <name evidence="1" type="ORF">SISSUDRAFT_1042146</name>
</gene>
<organism evidence="1 2">
    <name type="scientific">Sistotremastrum suecicum HHB10207 ss-3</name>
    <dbReference type="NCBI Taxonomy" id="1314776"/>
    <lineage>
        <taxon>Eukaryota</taxon>
        <taxon>Fungi</taxon>
        <taxon>Dikarya</taxon>
        <taxon>Basidiomycota</taxon>
        <taxon>Agaricomycotina</taxon>
        <taxon>Agaricomycetes</taxon>
        <taxon>Sistotremastrales</taxon>
        <taxon>Sistotremastraceae</taxon>
        <taxon>Sistotremastrum</taxon>
    </lineage>
</organism>
<keyword evidence="2" id="KW-1185">Reference proteome</keyword>
<dbReference type="EMBL" id="KV428017">
    <property type="protein sequence ID" value="KZT41914.1"/>
    <property type="molecule type" value="Genomic_DNA"/>
</dbReference>
<dbReference type="AlphaFoldDB" id="A0A166GQQ0"/>
<evidence type="ECO:0000313" key="2">
    <source>
        <dbReference type="Proteomes" id="UP000076798"/>
    </source>
</evidence>
<proteinExistence type="predicted"/>
<reference evidence="1 2" key="1">
    <citation type="journal article" date="2016" name="Mol. Biol. Evol.">
        <title>Comparative Genomics of Early-Diverging Mushroom-Forming Fungi Provides Insights into the Origins of Lignocellulose Decay Capabilities.</title>
        <authorList>
            <person name="Nagy L.G."/>
            <person name="Riley R."/>
            <person name="Tritt A."/>
            <person name="Adam C."/>
            <person name="Daum C."/>
            <person name="Floudas D."/>
            <person name="Sun H."/>
            <person name="Yadav J.S."/>
            <person name="Pangilinan J."/>
            <person name="Larsson K.H."/>
            <person name="Matsuura K."/>
            <person name="Barry K."/>
            <person name="Labutti K."/>
            <person name="Kuo R."/>
            <person name="Ohm R.A."/>
            <person name="Bhattacharya S.S."/>
            <person name="Shirouzu T."/>
            <person name="Yoshinaga Y."/>
            <person name="Martin F.M."/>
            <person name="Grigoriev I.V."/>
            <person name="Hibbett D.S."/>
        </authorList>
    </citation>
    <scope>NUCLEOTIDE SEQUENCE [LARGE SCALE GENOMIC DNA]</scope>
    <source>
        <strain evidence="1 2">HHB10207 ss-3</strain>
    </source>
</reference>
<sequence>MCTWHAEKISLLPPSVQKQHVSDRGTFIAISSRVIRSFHSHRFGANGSQWYLSISRQTNSSISTYFVGGPDKCFRLSGLELPASVCDLRDTAASWYYVLHPTAPICGIFVIRSVEPLSTLVVVVIVAAIIECSEALSPVQLPPMLSACPPLPNSAIRQEYAGLSLFSIKEGFVRISITSTSASVHHPNDQVPSDF</sequence>
<protein>
    <submittedName>
        <fullName evidence="1">Uncharacterized protein</fullName>
    </submittedName>
</protein>
<evidence type="ECO:0000313" key="1">
    <source>
        <dbReference type="EMBL" id="KZT41914.1"/>
    </source>
</evidence>
<name>A0A166GQQ0_9AGAM</name>